<dbReference type="KEGG" id="plig:NAG76_18640"/>
<organism evidence="2 3">
    <name type="scientific">Candidatus Pristimantibacillus lignocellulolyticus</name>
    <dbReference type="NCBI Taxonomy" id="2994561"/>
    <lineage>
        <taxon>Bacteria</taxon>
        <taxon>Bacillati</taxon>
        <taxon>Bacillota</taxon>
        <taxon>Bacilli</taxon>
        <taxon>Bacillales</taxon>
        <taxon>Paenibacillaceae</taxon>
        <taxon>Candidatus Pristimantibacillus</taxon>
    </lineage>
</organism>
<dbReference type="EMBL" id="CP097899">
    <property type="protein sequence ID" value="URN93826.1"/>
    <property type="molecule type" value="Genomic_DNA"/>
</dbReference>
<dbReference type="CDD" id="cd02440">
    <property type="entry name" value="AdoMet_MTases"/>
    <property type="match status" value="1"/>
</dbReference>
<sequence>MGMEWYDMIAKRNGGYKNNAISTTIGVSSEQVFEENLITMFSEYSTVLDAGCGHGEFTLKMSKYANSIIGFDNSIELITIANELLSESKVSNVNFIHTTTKTELPFQDNQFDLIYNRRGPTSIIEHSKVLRSGGIIYGIHVSVDKVIQKLDVNGFVDIEIHEYNSAVSYYPNEEEYAKFLTCIPGNPDYTLPENKNQLMQKVSENMIDNKIGIREQKYIWKAVKA</sequence>
<dbReference type="AlphaFoldDB" id="A0A9J6ZCH4"/>
<reference evidence="2" key="1">
    <citation type="submission" date="2022-05" db="EMBL/GenBank/DDBJ databases">
        <title>Novel bacterial taxa in a minimal lignocellulolytic consortium and its capacity to transform plastics disclosed by genome-resolved metagenomics.</title>
        <authorList>
            <person name="Rodriguez C.A.D."/>
            <person name="Diaz-Garcia L."/>
            <person name="Herrera K."/>
            <person name="Tarazona N.A."/>
            <person name="Sproer C."/>
            <person name="Overmann J."/>
            <person name="Jimenez D.J."/>
        </authorList>
    </citation>
    <scope>NUCLEOTIDE SEQUENCE</scope>
    <source>
        <strain evidence="2">MAG5</strain>
    </source>
</reference>
<name>A0A9J6ZCH4_9BACL</name>
<dbReference type="Proteomes" id="UP001056756">
    <property type="component" value="Chromosome"/>
</dbReference>
<keyword evidence="2" id="KW-0808">Transferase</keyword>
<dbReference type="InterPro" id="IPR029063">
    <property type="entry name" value="SAM-dependent_MTases_sf"/>
</dbReference>
<dbReference type="PANTHER" id="PTHR43460:SF1">
    <property type="entry name" value="METHYLTRANSFERASE TYPE 11 DOMAIN-CONTAINING PROTEIN"/>
    <property type="match status" value="1"/>
</dbReference>
<dbReference type="GO" id="GO:0032259">
    <property type="term" value="P:methylation"/>
    <property type="evidence" value="ECO:0007669"/>
    <property type="project" value="UniProtKB-KW"/>
</dbReference>
<dbReference type="PANTHER" id="PTHR43460">
    <property type="entry name" value="METHYLTRANSFERASE"/>
    <property type="match status" value="1"/>
</dbReference>
<dbReference type="SUPFAM" id="SSF53335">
    <property type="entry name" value="S-adenosyl-L-methionine-dependent methyltransferases"/>
    <property type="match status" value="1"/>
</dbReference>
<feature type="domain" description="Methyltransferase" evidence="1">
    <location>
        <begin position="45"/>
        <end position="131"/>
    </location>
</feature>
<gene>
    <name evidence="2" type="ORF">NAG76_18640</name>
</gene>
<dbReference type="InterPro" id="IPR052939">
    <property type="entry name" value="23S_rRNA_MeTrnsfrase_RlmA"/>
</dbReference>
<protein>
    <submittedName>
        <fullName evidence="2">Class I SAM-dependent methyltransferase</fullName>
    </submittedName>
</protein>
<dbReference type="Gene3D" id="3.40.50.150">
    <property type="entry name" value="Vaccinia Virus protein VP39"/>
    <property type="match status" value="1"/>
</dbReference>
<dbReference type="InterPro" id="IPR025714">
    <property type="entry name" value="Methyltranfer_dom"/>
</dbReference>
<keyword evidence="2" id="KW-0489">Methyltransferase</keyword>
<dbReference type="Pfam" id="PF13847">
    <property type="entry name" value="Methyltransf_31"/>
    <property type="match status" value="1"/>
</dbReference>
<dbReference type="GO" id="GO:0008168">
    <property type="term" value="F:methyltransferase activity"/>
    <property type="evidence" value="ECO:0007669"/>
    <property type="project" value="UniProtKB-KW"/>
</dbReference>
<accession>A0A9J6ZCH4</accession>
<evidence type="ECO:0000313" key="3">
    <source>
        <dbReference type="Proteomes" id="UP001056756"/>
    </source>
</evidence>
<evidence type="ECO:0000313" key="2">
    <source>
        <dbReference type="EMBL" id="URN93826.1"/>
    </source>
</evidence>
<proteinExistence type="predicted"/>
<evidence type="ECO:0000259" key="1">
    <source>
        <dbReference type="Pfam" id="PF13847"/>
    </source>
</evidence>